<dbReference type="Pfam" id="PF01521">
    <property type="entry name" value="Fe-S_biosyn"/>
    <property type="match status" value="1"/>
</dbReference>
<keyword evidence="3" id="KW-0479">Metal-binding</keyword>
<keyword evidence="4" id="KW-0408">Iron</keyword>
<evidence type="ECO:0000256" key="10">
    <source>
        <dbReference type="SAM" id="MobiDB-lite"/>
    </source>
</evidence>
<dbReference type="AlphaFoldDB" id="A0A9Q0M3G5"/>
<reference evidence="12" key="1">
    <citation type="submission" date="2022-12" db="EMBL/GenBank/DDBJ databases">
        <title>Genome assemblies of Blomia tropicalis.</title>
        <authorList>
            <person name="Cui Y."/>
        </authorList>
    </citation>
    <scope>NUCLEOTIDE SEQUENCE</scope>
    <source>
        <tissue evidence="12">Adult mites</tissue>
    </source>
</reference>
<dbReference type="Gene3D" id="2.60.300.12">
    <property type="entry name" value="HesB-like domain"/>
    <property type="match status" value="1"/>
</dbReference>
<feature type="compositionally biased region" description="Low complexity" evidence="10">
    <location>
        <begin position="77"/>
        <end position="90"/>
    </location>
</feature>
<dbReference type="GO" id="GO:0120510">
    <property type="term" value="C:mitochondrial [4Fe-4S] assembly complex"/>
    <property type="evidence" value="ECO:0007669"/>
    <property type="project" value="UniProtKB-ARBA"/>
</dbReference>
<evidence type="ECO:0000256" key="4">
    <source>
        <dbReference type="ARBA" id="ARBA00023004"/>
    </source>
</evidence>
<dbReference type="PANTHER" id="PTHR43011">
    <property type="entry name" value="IRON-SULFUR CLUSTER ASSEMBLY 2 HOMOLOG, MITOCHONDRIAL"/>
    <property type="match status" value="1"/>
</dbReference>
<dbReference type="InterPro" id="IPR016092">
    <property type="entry name" value="ATAP"/>
</dbReference>
<dbReference type="GO" id="GO:0051537">
    <property type="term" value="F:2 iron, 2 sulfur cluster binding"/>
    <property type="evidence" value="ECO:0007669"/>
    <property type="project" value="TreeGrafter"/>
</dbReference>
<dbReference type="PANTHER" id="PTHR43011:SF1">
    <property type="entry name" value="IRON-SULFUR CLUSTER ASSEMBLY 2 HOMOLOG, MITOCHONDRIAL"/>
    <property type="match status" value="1"/>
</dbReference>
<proteinExistence type="inferred from homology"/>
<dbReference type="EMBL" id="JAPWDV010000003">
    <property type="protein sequence ID" value="KAJ6218164.1"/>
    <property type="molecule type" value="Genomic_DNA"/>
</dbReference>
<dbReference type="GO" id="GO:0016226">
    <property type="term" value="P:iron-sulfur cluster assembly"/>
    <property type="evidence" value="ECO:0007669"/>
    <property type="project" value="InterPro"/>
</dbReference>
<dbReference type="InterPro" id="IPR035903">
    <property type="entry name" value="HesB-like_dom_sf"/>
</dbReference>
<dbReference type="NCBIfam" id="TIGR00049">
    <property type="entry name" value="iron-sulfur cluster assembly accessory protein"/>
    <property type="match status" value="1"/>
</dbReference>
<dbReference type="GO" id="GO:0051539">
    <property type="term" value="F:4 iron, 4 sulfur cluster binding"/>
    <property type="evidence" value="ECO:0007669"/>
    <property type="project" value="TreeGrafter"/>
</dbReference>
<dbReference type="SUPFAM" id="SSF89360">
    <property type="entry name" value="HesB-like domain"/>
    <property type="match status" value="1"/>
</dbReference>
<evidence type="ECO:0000256" key="3">
    <source>
        <dbReference type="ARBA" id="ARBA00022723"/>
    </source>
</evidence>
<dbReference type="InterPro" id="IPR000361">
    <property type="entry name" value="ATAP_core_dom"/>
</dbReference>
<gene>
    <name evidence="12" type="ORF">RDWZM_009321</name>
</gene>
<organism evidence="12 13">
    <name type="scientific">Blomia tropicalis</name>
    <name type="common">Mite</name>
    <dbReference type="NCBI Taxonomy" id="40697"/>
    <lineage>
        <taxon>Eukaryota</taxon>
        <taxon>Metazoa</taxon>
        <taxon>Ecdysozoa</taxon>
        <taxon>Arthropoda</taxon>
        <taxon>Chelicerata</taxon>
        <taxon>Arachnida</taxon>
        <taxon>Acari</taxon>
        <taxon>Acariformes</taxon>
        <taxon>Sarcoptiformes</taxon>
        <taxon>Astigmata</taxon>
        <taxon>Glycyphagoidea</taxon>
        <taxon>Echimyopodidae</taxon>
        <taxon>Blomia</taxon>
    </lineage>
</organism>
<dbReference type="Proteomes" id="UP001142055">
    <property type="component" value="Chromosome 3"/>
</dbReference>
<evidence type="ECO:0000256" key="2">
    <source>
        <dbReference type="ARBA" id="ARBA00006718"/>
    </source>
</evidence>
<comment type="caution">
    <text evidence="12">The sequence shown here is derived from an EMBL/GenBank/DDBJ whole genome shotgun (WGS) entry which is preliminary data.</text>
</comment>
<keyword evidence="5" id="KW-0496">Mitochondrion</keyword>
<evidence type="ECO:0000259" key="11">
    <source>
        <dbReference type="Pfam" id="PF01521"/>
    </source>
</evidence>
<evidence type="ECO:0000313" key="13">
    <source>
        <dbReference type="Proteomes" id="UP001142055"/>
    </source>
</evidence>
<sequence>MEVIRRLLFRLTVHPILRRTFIDRRVIWNTQSLHHNNKYDTNNAIVDQVSVLQNNLALLSTSSSSTFHTSSTDKDTSSSTVVQPTVSMPSQSNDNGDTKNEEMKIIFTERCRTRLEQVLESDEYLRIGVRGGGCSGFEYEFSIVKHSTIDPNVDQLFEEKVVIDTESIEYMNGAQLDYEEELIRSGFRIVANPLAEKGCSCGASFSLKF</sequence>
<evidence type="ECO:0000256" key="9">
    <source>
        <dbReference type="ARBA" id="ARBA00093471"/>
    </source>
</evidence>
<dbReference type="GO" id="GO:0005506">
    <property type="term" value="F:iron ion binding"/>
    <property type="evidence" value="ECO:0007669"/>
    <property type="project" value="TreeGrafter"/>
</dbReference>
<comment type="similarity">
    <text evidence="2">Belongs to the HesB/IscA family.</text>
</comment>
<feature type="region of interest" description="Disordered" evidence="10">
    <location>
        <begin position="64"/>
        <end position="100"/>
    </location>
</feature>
<dbReference type="FunFam" id="2.60.300.12:FF:000006">
    <property type="entry name" value="Iron-sulfur cluster assembly 2 mitochondrial"/>
    <property type="match status" value="1"/>
</dbReference>
<evidence type="ECO:0000256" key="7">
    <source>
        <dbReference type="ARBA" id="ARBA00073313"/>
    </source>
</evidence>
<keyword evidence="13" id="KW-1185">Reference proteome</keyword>
<comment type="subcellular location">
    <subcellularLocation>
        <location evidence="1">Mitochondrion</location>
    </subcellularLocation>
</comment>
<evidence type="ECO:0000256" key="6">
    <source>
        <dbReference type="ARBA" id="ARBA00057540"/>
    </source>
</evidence>
<evidence type="ECO:0000256" key="1">
    <source>
        <dbReference type="ARBA" id="ARBA00004173"/>
    </source>
</evidence>
<comment type="function">
    <text evidence="6">Involved in the maturation of mitochondrial 4Fe-4S proteins functioning late in the iron-sulfur cluster assembly pathway. May be involved in the binding of an intermediate of Fe/S cluster assembly.</text>
</comment>
<accession>A0A9Q0M3G5</accession>
<evidence type="ECO:0000256" key="8">
    <source>
        <dbReference type="ARBA" id="ARBA00077082"/>
    </source>
</evidence>
<name>A0A9Q0M3G5_BLOTA</name>
<protein>
    <recommendedName>
        <fullName evidence="7">Iron-sulfur cluster assembly 2 homolog, mitochondrial</fullName>
    </recommendedName>
    <alternativeName>
        <fullName evidence="8">HESB-like domain-containing protein 1</fullName>
    </alternativeName>
</protein>
<feature type="domain" description="Core" evidence="11">
    <location>
        <begin position="103"/>
        <end position="202"/>
    </location>
</feature>
<comment type="subunit">
    <text evidence="9">Heterotetramer; forms a dimer of dimers with IBA57. Interacts with [2Fe-2S]-ISCA2 forming the heterodimer [2Fe- 2S]-ISCA2-IBA57 complex; [2Fe-2S] cluster binding is absolutely required to promote the complex formation.</text>
</comment>
<evidence type="ECO:0000313" key="12">
    <source>
        <dbReference type="EMBL" id="KAJ6218164.1"/>
    </source>
</evidence>
<evidence type="ECO:0000256" key="5">
    <source>
        <dbReference type="ARBA" id="ARBA00023128"/>
    </source>
</evidence>